<dbReference type="HOGENOM" id="CLU_1266701_0_0_1"/>
<protein>
    <submittedName>
        <fullName evidence="2">Uncharacterized protein</fullName>
    </submittedName>
</protein>
<reference evidence="3" key="1">
    <citation type="journal article" date="2013" name="Genome Announc.">
        <title>Draft genome sequence of Neofusicoccum parvum isolate UCR-NP2, a fungal vascular pathogen associated with grapevine cankers.</title>
        <authorList>
            <person name="Blanco-Ulate B."/>
            <person name="Rolshausen P."/>
            <person name="Cantu D."/>
        </authorList>
    </citation>
    <scope>NUCLEOTIDE SEQUENCE [LARGE SCALE GENOMIC DNA]</scope>
    <source>
        <strain evidence="3">UCR-NP2</strain>
    </source>
</reference>
<feature type="region of interest" description="Disordered" evidence="1">
    <location>
        <begin position="1"/>
        <end position="218"/>
    </location>
</feature>
<name>R1EA61_BOTPV</name>
<evidence type="ECO:0000313" key="3">
    <source>
        <dbReference type="Proteomes" id="UP000013521"/>
    </source>
</evidence>
<sequence length="218" mass="23356">MPSPRRTRVTDGGSPVRSSSARSMDLGEMSQMSLIPAALNIPRQRRQQQPAVAEDPGSDSEPDDNNNKENEGFQPAPRTTSGRPLSDRHPLELIPPNDPRYSMESLRGRSSLSREVSFDFANAPSAAAGPPSHNTTTAAPHVFSSAPGQRPVGSLLPAHQRGTTNNSSSNNNPSPYPPRASGPAPSRTAPPIQPGGSHPSAAQRAYNEFPFNERRPEQ</sequence>
<evidence type="ECO:0000313" key="2">
    <source>
        <dbReference type="EMBL" id="EOD44683.1"/>
    </source>
</evidence>
<accession>R1EA61</accession>
<evidence type="ECO:0000256" key="1">
    <source>
        <dbReference type="SAM" id="MobiDB-lite"/>
    </source>
</evidence>
<feature type="compositionally biased region" description="Low complexity" evidence="1">
    <location>
        <begin position="102"/>
        <end position="132"/>
    </location>
</feature>
<proteinExistence type="predicted"/>
<dbReference type="KEGG" id="npa:UCRNP2_8610"/>
<dbReference type="EMBL" id="KB916681">
    <property type="protein sequence ID" value="EOD44683.1"/>
    <property type="molecule type" value="Genomic_DNA"/>
</dbReference>
<dbReference type="AlphaFoldDB" id="R1EA61"/>
<dbReference type="Proteomes" id="UP000013521">
    <property type="component" value="Unassembled WGS sequence"/>
</dbReference>
<organism evidence="2 3">
    <name type="scientific">Botryosphaeria parva (strain UCR-NP2)</name>
    <name type="common">Grapevine canker fungus</name>
    <name type="synonym">Neofusicoccum parvum</name>
    <dbReference type="NCBI Taxonomy" id="1287680"/>
    <lineage>
        <taxon>Eukaryota</taxon>
        <taxon>Fungi</taxon>
        <taxon>Dikarya</taxon>
        <taxon>Ascomycota</taxon>
        <taxon>Pezizomycotina</taxon>
        <taxon>Dothideomycetes</taxon>
        <taxon>Dothideomycetes incertae sedis</taxon>
        <taxon>Botryosphaeriales</taxon>
        <taxon>Botryosphaeriaceae</taxon>
        <taxon>Neofusicoccum</taxon>
    </lineage>
</organism>
<gene>
    <name evidence="2" type="ORF">UCRNP2_8610</name>
</gene>